<accession>A0ABW2E117</accession>
<dbReference type="RefSeq" id="WP_189880509.1">
    <property type="nucleotide sequence ID" value="NZ_BMWA01000043.1"/>
</dbReference>
<name>A0ABW2E117_9ACTN</name>
<evidence type="ECO:0000256" key="1">
    <source>
        <dbReference type="SAM" id="MobiDB-lite"/>
    </source>
</evidence>
<gene>
    <name evidence="2" type="ORF">ACFQMH_19365</name>
</gene>
<evidence type="ECO:0000313" key="3">
    <source>
        <dbReference type="Proteomes" id="UP001596409"/>
    </source>
</evidence>
<protein>
    <recommendedName>
        <fullName evidence="4">Sel1 repeat family protein</fullName>
    </recommendedName>
</protein>
<feature type="compositionally biased region" description="Pro residues" evidence="1">
    <location>
        <begin position="238"/>
        <end position="251"/>
    </location>
</feature>
<dbReference type="EMBL" id="JBHSYM010000039">
    <property type="protein sequence ID" value="MFC7013844.1"/>
    <property type="molecule type" value="Genomic_DNA"/>
</dbReference>
<dbReference type="Proteomes" id="UP001596409">
    <property type="component" value="Unassembled WGS sequence"/>
</dbReference>
<proteinExistence type="predicted"/>
<keyword evidence="3" id="KW-1185">Reference proteome</keyword>
<feature type="region of interest" description="Disordered" evidence="1">
    <location>
        <begin position="14"/>
        <end position="47"/>
    </location>
</feature>
<feature type="compositionally biased region" description="Polar residues" evidence="1">
    <location>
        <begin position="260"/>
        <end position="270"/>
    </location>
</feature>
<evidence type="ECO:0000313" key="2">
    <source>
        <dbReference type="EMBL" id="MFC7013844.1"/>
    </source>
</evidence>
<feature type="region of interest" description="Disordered" evidence="1">
    <location>
        <begin position="232"/>
        <end position="270"/>
    </location>
</feature>
<reference evidence="3" key="1">
    <citation type="journal article" date="2019" name="Int. J. Syst. Evol. Microbiol.">
        <title>The Global Catalogue of Microorganisms (GCM) 10K type strain sequencing project: providing services to taxonomists for standard genome sequencing and annotation.</title>
        <authorList>
            <consortium name="The Broad Institute Genomics Platform"/>
            <consortium name="The Broad Institute Genome Sequencing Center for Infectious Disease"/>
            <person name="Wu L."/>
            <person name="Ma J."/>
        </authorList>
    </citation>
    <scope>NUCLEOTIDE SEQUENCE [LARGE SCALE GENOMIC DNA]</scope>
    <source>
        <strain evidence="3">JCM 4855</strain>
    </source>
</reference>
<organism evidence="2 3">
    <name type="scientific">Streptomyces viridiviolaceus</name>
    <dbReference type="NCBI Taxonomy" id="68282"/>
    <lineage>
        <taxon>Bacteria</taxon>
        <taxon>Bacillati</taxon>
        <taxon>Actinomycetota</taxon>
        <taxon>Actinomycetes</taxon>
        <taxon>Kitasatosporales</taxon>
        <taxon>Streptomycetaceae</taxon>
        <taxon>Streptomyces</taxon>
    </lineage>
</organism>
<evidence type="ECO:0008006" key="4">
    <source>
        <dbReference type="Google" id="ProtNLM"/>
    </source>
</evidence>
<sequence>MTAIDQLLARARLHPQPDVPDDTIPYEDTPYPAQLPDTAAPTGTDSNDQAAARHLYTLCETAAGTVTPDTLAFLTDQVPDLHSAWLLGCTLHLAGIEDGARFWWQYAAGDGHAPACYTLALHHLARGEHHAAAFYHRQAPADIPHESETLTVSGTCPPRKISFDSSLSTVLRILTQLSTPGQRRRPHRIDALTNYVADTVTRHYIRNPSIEIPVPEPRFADRVGWLLTATLPWRSSPRPSPTPEPALPTRPAPRHPRNPATRTRTYASKT</sequence>
<comment type="caution">
    <text evidence="2">The sequence shown here is derived from an EMBL/GenBank/DDBJ whole genome shotgun (WGS) entry which is preliminary data.</text>
</comment>